<dbReference type="eggNOG" id="ENOG5032UCI">
    <property type="taxonomic scope" value="Bacteria"/>
</dbReference>
<reference evidence="1 2" key="1">
    <citation type="journal article" date="2017" name="Antonie Van Leeuwenhoek">
        <title>Rhizobium rhizosphaerae sp. nov., a novel species isolated from rice rhizosphere.</title>
        <authorList>
            <person name="Zhao J.J."/>
            <person name="Zhang J."/>
            <person name="Zhang R.J."/>
            <person name="Zhang C.W."/>
            <person name="Yin H.Q."/>
            <person name="Zhang X.X."/>
        </authorList>
    </citation>
    <scope>NUCLEOTIDE SEQUENCE [LARGE SCALE GENOMIC DNA]</scope>
    <source>
        <strain evidence="1 2">E3</strain>
    </source>
</reference>
<evidence type="ECO:0000313" key="2">
    <source>
        <dbReference type="Proteomes" id="UP000006334"/>
    </source>
</evidence>
<protein>
    <submittedName>
        <fullName evidence="1">Uncharacterized protein</fullName>
    </submittedName>
</protein>
<evidence type="ECO:0000313" key="1">
    <source>
        <dbReference type="EMBL" id="GAC13857.1"/>
    </source>
</evidence>
<name>K6Y6M3_9ALTE</name>
<dbReference type="EMBL" id="BAEN01000023">
    <property type="protein sequence ID" value="GAC13857.1"/>
    <property type="molecule type" value="Genomic_DNA"/>
</dbReference>
<dbReference type="AlphaFoldDB" id="K6Y6M3"/>
<proteinExistence type="predicted"/>
<accession>K6Y6M3</accession>
<gene>
    <name evidence="1" type="ORF">GLIP_1216</name>
</gene>
<keyword evidence="2" id="KW-1185">Reference proteome</keyword>
<dbReference type="Proteomes" id="UP000006334">
    <property type="component" value="Unassembled WGS sequence"/>
</dbReference>
<comment type="caution">
    <text evidence="1">The sequence shown here is derived from an EMBL/GenBank/DDBJ whole genome shotgun (WGS) entry which is preliminary data.</text>
</comment>
<organism evidence="1 2">
    <name type="scientific">Aliiglaciecola lipolytica E3</name>
    <dbReference type="NCBI Taxonomy" id="1127673"/>
    <lineage>
        <taxon>Bacteria</taxon>
        <taxon>Pseudomonadati</taxon>
        <taxon>Pseudomonadota</taxon>
        <taxon>Gammaproteobacteria</taxon>
        <taxon>Alteromonadales</taxon>
        <taxon>Alteromonadaceae</taxon>
        <taxon>Aliiglaciecola</taxon>
    </lineage>
</organism>
<sequence length="221" mass="24770">MVLLVVGFNSHAQTEMDIGYDSKYVTEGRNNLVEGGIVWVSVNHQLDTSWLIGAAYGEASNDAVDYDELNVSIAFSRQVGDLWYSLNYTRLEFYADNQSDNELGVFASWEGFEHVILTFEVVYSSQADGSFLQLGVTNGYKLSRDLMLSPYAKIAFDFGYASERSEGHNHYALGANLRYQFTQNISVISMAEYNIGGSYLKDLNDNQSDQAWAGLHLNVIF</sequence>